<keyword evidence="2" id="KW-0067">ATP-binding</keyword>
<comment type="caution">
    <text evidence="4">The sequence shown here is derived from an EMBL/GenBank/DDBJ whole genome shotgun (WGS) entry which is preliminary data.</text>
</comment>
<organism evidence="4 5">
    <name type="scientific">Carpediemonas membranifera</name>
    <dbReference type="NCBI Taxonomy" id="201153"/>
    <lineage>
        <taxon>Eukaryota</taxon>
        <taxon>Metamonada</taxon>
        <taxon>Carpediemonas-like organisms</taxon>
        <taxon>Carpediemonas</taxon>
    </lineage>
</organism>
<keyword evidence="1" id="KW-0547">Nucleotide-binding</keyword>
<dbReference type="EMBL" id="JAHDYR010000012">
    <property type="protein sequence ID" value="KAG9395004.1"/>
    <property type="molecule type" value="Genomic_DNA"/>
</dbReference>
<dbReference type="InterPro" id="IPR000873">
    <property type="entry name" value="AMP-dep_synth/lig_dom"/>
</dbReference>
<dbReference type="PANTHER" id="PTHR43272">
    <property type="entry name" value="LONG-CHAIN-FATTY-ACID--COA LIGASE"/>
    <property type="match status" value="1"/>
</dbReference>
<evidence type="ECO:0000256" key="1">
    <source>
        <dbReference type="ARBA" id="ARBA00022741"/>
    </source>
</evidence>
<dbReference type="Pfam" id="PF00501">
    <property type="entry name" value="AMP-binding"/>
    <property type="match status" value="1"/>
</dbReference>
<gene>
    <name evidence="4" type="ORF">J8273_0216</name>
</gene>
<dbReference type="Gene3D" id="3.40.50.12780">
    <property type="entry name" value="N-terminal domain of ligase-like"/>
    <property type="match status" value="1"/>
</dbReference>
<reference evidence="4" key="1">
    <citation type="submission" date="2021-05" db="EMBL/GenBank/DDBJ databases">
        <title>A free-living protist that lacks canonical eukaryotic 1 DNA replication and segregation systems.</title>
        <authorList>
            <person name="Salas-Leiva D.E."/>
            <person name="Tromer E.C."/>
            <person name="Curtis B.A."/>
            <person name="Jerlstrom-Hultqvist J."/>
            <person name="Kolisko M."/>
            <person name="Yi Z."/>
            <person name="Salas-Leiva J.S."/>
            <person name="Gallot-Lavallee L."/>
            <person name="Kops G.J.P.L."/>
            <person name="Archibald J.M."/>
            <person name="Simpson A.G.B."/>
            <person name="Roger A.J."/>
        </authorList>
    </citation>
    <scope>NUCLEOTIDE SEQUENCE</scope>
    <source>
        <strain evidence="4">BICM</strain>
    </source>
</reference>
<dbReference type="GO" id="GO:0005524">
    <property type="term" value="F:ATP binding"/>
    <property type="evidence" value="ECO:0007669"/>
    <property type="project" value="UniProtKB-KW"/>
</dbReference>
<dbReference type="Proteomes" id="UP000717585">
    <property type="component" value="Unassembled WGS sequence"/>
</dbReference>
<accession>A0A8J6E0E5</accession>
<dbReference type="SUPFAM" id="SSF56801">
    <property type="entry name" value="Acetyl-CoA synthetase-like"/>
    <property type="match status" value="1"/>
</dbReference>
<dbReference type="AlphaFoldDB" id="A0A8J6E0E5"/>
<dbReference type="OrthoDB" id="1700726at2759"/>
<feature type="domain" description="AMP-dependent synthetase/ligase" evidence="3">
    <location>
        <begin position="70"/>
        <end position="560"/>
    </location>
</feature>
<dbReference type="InterPro" id="IPR042099">
    <property type="entry name" value="ANL_N_sf"/>
</dbReference>
<evidence type="ECO:0000259" key="3">
    <source>
        <dbReference type="Pfam" id="PF00501"/>
    </source>
</evidence>
<dbReference type="PANTHER" id="PTHR43272:SF33">
    <property type="entry name" value="AMP-BINDING DOMAIN-CONTAINING PROTEIN-RELATED"/>
    <property type="match status" value="1"/>
</dbReference>
<keyword evidence="5" id="KW-1185">Reference proteome</keyword>
<evidence type="ECO:0000313" key="5">
    <source>
        <dbReference type="Proteomes" id="UP000717585"/>
    </source>
</evidence>
<name>A0A8J6E0E5_9EUKA</name>
<dbReference type="GO" id="GO:0016020">
    <property type="term" value="C:membrane"/>
    <property type="evidence" value="ECO:0007669"/>
    <property type="project" value="TreeGrafter"/>
</dbReference>
<sequence>MSENISNAEKPTEYILPVHPRGLTGESNEYVVTDRMKSYDWANYNPLKSYRESVELYADRPMVGARKKLDIHHYGEFEWLTYRQTATYVDQMRDFLSTTTLRPGDNVVIYGRNRVEWMLADLACQAAGLVSVPLYDALGIDNLMYICDLTEIKAAFVDKRHTALMLSLKDVIPSLELVVSFDPVDHHGLLSSTAALYCERHNIDLRNKDDSAVFAMEEIRSEVFSSAPSMPSILTAVDVNNTPIPPDMAHFTAILDSTAPYPEGPAIVEWNVALTRGNAAPTQPDHSWKPEETFSILFSSGTTDRPKGVPCRADALVTAIVVASSIMGNGPRDSSSIKPGKPRYDTLLSYLPLAHVFERSVEHMAFWRGDAVGYYSGDIRLLTSDLQALAPTLLVCVPRVLMRMYNSMTQKIEEATGVSKYLLNRYLALRHRQVLEENLRREPVKPSPLGMRLVYSKFRGALGGRIRNIFVGSAPIDGNVLIFLKEALCLDDCVQGFGLTETQSVGASSVKYETSAGHMAAQTPNTELKLVSVPGRYEASGANPRGELCMRGHAIFKGYYKRPELTAEAIDEDGWFHTGDVAEAVTVDGFVNFRLIGRLKNVLKLSQGEFISLDAIDAAIETPYTSAHVTLARGTEPFPVVICAVDKDRCIADGLLPAGATPMDMQADSFKRELLGRMREQAQGALRPFEMPKSIAVTAFDWTPDTGLVTPSLKAVRAEFVTQFAGEIDRMYAEPLF</sequence>
<protein>
    <submittedName>
        <fullName evidence="4">AMP-binding enzyme</fullName>
    </submittedName>
</protein>
<evidence type="ECO:0000313" key="4">
    <source>
        <dbReference type="EMBL" id="KAG9395004.1"/>
    </source>
</evidence>
<evidence type="ECO:0000256" key="2">
    <source>
        <dbReference type="ARBA" id="ARBA00022840"/>
    </source>
</evidence>
<dbReference type="GO" id="GO:0004467">
    <property type="term" value="F:long-chain fatty acid-CoA ligase activity"/>
    <property type="evidence" value="ECO:0007669"/>
    <property type="project" value="TreeGrafter"/>
</dbReference>
<proteinExistence type="predicted"/>
<dbReference type="GO" id="GO:0005783">
    <property type="term" value="C:endoplasmic reticulum"/>
    <property type="evidence" value="ECO:0007669"/>
    <property type="project" value="TreeGrafter"/>
</dbReference>